<dbReference type="InterPro" id="IPR013218">
    <property type="entry name" value="Dsn1/Mis13"/>
</dbReference>
<name>A0A1E3PHU8_9ASCO</name>
<dbReference type="PANTHER" id="PTHR14778:SF2">
    <property type="entry name" value="KINETOCHORE-ASSOCIATED PROTEIN DSN1 HOMOLOG"/>
    <property type="match status" value="1"/>
</dbReference>
<feature type="compositionally biased region" description="Basic residues" evidence="2">
    <location>
        <begin position="263"/>
        <end position="276"/>
    </location>
</feature>
<feature type="region of interest" description="Disordered" evidence="2">
    <location>
        <begin position="1"/>
        <end position="183"/>
    </location>
</feature>
<feature type="compositionally biased region" description="Low complexity" evidence="2">
    <location>
        <begin position="22"/>
        <end position="33"/>
    </location>
</feature>
<keyword evidence="4" id="KW-1185">Reference proteome</keyword>
<dbReference type="STRING" id="857566.A0A1E3PHU8"/>
<feature type="compositionally biased region" description="Polar residues" evidence="2">
    <location>
        <begin position="97"/>
        <end position="133"/>
    </location>
</feature>
<evidence type="ECO:0000313" key="3">
    <source>
        <dbReference type="EMBL" id="ODQ64996.1"/>
    </source>
</evidence>
<feature type="compositionally biased region" description="Polar residues" evidence="2">
    <location>
        <begin position="140"/>
        <end position="158"/>
    </location>
</feature>
<gene>
    <name evidence="3" type="ORF">NADFUDRAFT_51595</name>
</gene>
<evidence type="ECO:0000313" key="4">
    <source>
        <dbReference type="Proteomes" id="UP000095009"/>
    </source>
</evidence>
<dbReference type="OrthoDB" id="3364649at2759"/>
<dbReference type="GO" id="GO:0000444">
    <property type="term" value="C:MIS12/MIND type complex"/>
    <property type="evidence" value="ECO:0007669"/>
    <property type="project" value="InterPro"/>
</dbReference>
<sequence>MVSKVSKSTGTKAFSLSQNVTSNQSHHPSSPSNRRQKARRDVSPIQSEGHTQTRIRKPFDLNSAGTFEPREIKLSSGPSGASGVRHASTKRIKIHNETNGNNNVSNDEFVFTQNKPSSSQPIMSGPNSLSRSVQARRAHSTSTSNYTSKPASGSTTMAESRKTKRTRVEPPPPPKLPSPVGTRTPHQLKYLSFDGDTPVAIHRKRLPNTSHTTTHSMTPKAQPSSLTAEAVANNVGDTSFQFTVPLPMQDTPMIRRNQELRKQNNRRSSLGKRGKRASSIGNGSVAVPHNDISPQDYYKHLDPHLSDPQKMKNILIWSSTKVLEEEAKELHRRRDQLLTKAGRGNSNGSAINNGKLTTEEDTARKIARVVKEELLKDTKDSKINLSWWSRPEITTDALSNPLIASMSTSTARPAIRKPNMQNLINQQRLEQYKAKLSALQDEGRQWEAMRERVQATNITPNGDKLLATAKLSDKQTEEYLNGTIQRQNEGLITSVKARLDKVEYQADTILDTTDRVKSMLESTNDFADRKLAELSSIVIKRDQSARSNSLTNSNTDTDVAPMASQPLSTVELMRLLSMTARR</sequence>
<dbReference type="GO" id="GO:0051301">
    <property type="term" value="P:cell division"/>
    <property type="evidence" value="ECO:0007669"/>
    <property type="project" value="InterPro"/>
</dbReference>
<keyword evidence="1" id="KW-0175">Coiled coil</keyword>
<protein>
    <submittedName>
        <fullName evidence="3">Uncharacterized protein</fullName>
    </submittedName>
</protein>
<dbReference type="Proteomes" id="UP000095009">
    <property type="component" value="Unassembled WGS sequence"/>
</dbReference>
<evidence type="ECO:0000256" key="2">
    <source>
        <dbReference type="SAM" id="MobiDB-lite"/>
    </source>
</evidence>
<dbReference type="GO" id="GO:0007059">
    <property type="term" value="P:chromosome segregation"/>
    <property type="evidence" value="ECO:0007669"/>
    <property type="project" value="InterPro"/>
</dbReference>
<reference evidence="3 4" key="1">
    <citation type="journal article" date="2016" name="Proc. Natl. Acad. Sci. U.S.A.">
        <title>Comparative genomics of biotechnologically important yeasts.</title>
        <authorList>
            <person name="Riley R."/>
            <person name="Haridas S."/>
            <person name="Wolfe K.H."/>
            <person name="Lopes M.R."/>
            <person name="Hittinger C.T."/>
            <person name="Goeker M."/>
            <person name="Salamov A.A."/>
            <person name="Wisecaver J.H."/>
            <person name="Long T.M."/>
            <person name="Calvey C.H."/>
            <person name="Aerts A.L."/>
            <person name="Barry K.W."/>
            <person name="Choi C."/>
            <person name="Clum A."/>
            <person name="Coughlan A.Y."/>
            <person name="Deshpande S."/>
            <person name="Douglass A.P."/>
            <person name="Hanson S.J."/>
            <person name="Klenk H.-P."/>
            <person name="LaButti K.M."/>
            <person name="Lapidus A."/>
            <person name="Lindquist E.A."/>
            <person name="Lipzen A.M."/>
            <person name="Meier-Kolthoff J.P."/>
            <person name="Ohm R.A."/>
            <person name="Otillar R.P."/>
            <person name="Pangilinan J.L."/>
            <person name="Peng Y."/>
            <person name="Rokas A."/>
            <person name="Rosa C.A."/>
            <person name="Scheuner C."/>
            <person name="Sibirny A.A."/>
            <person name="Slot J.C."/>
            <person name="Stielow J.B."/>
            <person name="Sun H."/>
            <person name="Kurtzman C.P."/>
            <person name="Blackwell M."/>
            <person name="Grigoriev I.V."/>
            <person name="Jeffries T.W."/>
        </authorList>
    </citation>
    <scope>NUCLEOTIDE SEQUENCE [LARGE SCALE GENOMIC DNA]</scope>
    <source>
        <strain evidence="3 4">DSM 6958</strain>
    </source>
</reference>
<organism evidence="3 4">
    <name type="scientific">Nadsonia fulvescens var. elongata DSM 6958</name>
    <dbReference type="NCBI Taxonomy" id="857566"/>
    <lineage>
        <taxon>Eukaryota</taxon>
        <taxon>Fungi</taxon>
        <taxon>Dikarya</taxon>
        <taxon>Ascomycota</taxon>
        <taxon>Saccharomycotina</taxon>
        <taxon>Dipodascomycetes</taxon>
        <taxon>Dipodascales</taxon>
        <taxon>Dipodascales incertae sedis</taxon>
        <taxon>Nadsonia</taxon>
    </lineage>
</organism>
<dbReference type="AlphaFoldDB" id="A0A1E3PHU8"/>
<feature type="compositionally biased region" description="Polar residues" evidence="2">
    <location>
        <begin position="1"/>
        <end position="21"/>
    </location>
</feature>
<dbReference type="PANTHER" id="PTHR14778">
    <property type="entry name" value="KINETOCHORE-ASSOCIATED PROTEIN DSN1 HOMOLOG"/>
    <property type="match status" value="1"/>
</dbReference>
<accession>A0A1E3PHU8</accession>
<dbReference type="EMBL" id="KV454410">
    <property type="protein sequence ID" value="ODQ64996.1"/>
    <property type="molecule type" value="Genomic_DNA"/>
</dbReference>
<feature type="region of interest" description="Disordered" evidence="2">
    <location>
        <begin position="258"/>
        <end position="288"/>
    </location>
</feature>
<dbReference type="Pfam" id="PF08202">
    <property type="entry name" value="MIS13"/>
    <property type="match status" value="1"/>
</dbReference>
<evidence type="ECO:0000256" key="1">
    <source>
        <dbReference type="SAM" id="Coils"/>
    </source>
</evidence>
<feature type="coiled-coil region" evidence="1">
    <location>
        <begin position="422"/>
        <end position="449"/>
    </location>
</feature>
<proteinExistence type="predicted"/>